<feature type="chain" id="PRO_5022873464" evidence="1">
    <location>
        <begin position="24"/>
        <end position="67"/>
    </location>
</feature>
<feature type="signal peptide" evidence="1">
    <location>
        <begin position="1"/>
        <end position="23"/>
    </location>
</feature>
<dbReference type="EMBL" id="CP042306">
    <property type="protein sequence ID" value="QDZ06704.1"/>
    <property type="molecule type" value="Genomic_DNA"/>
</dbReference>
<dbReference type="Proteomes" id="UP000315673">
    <property type="component" value="Chromosome"/>
</dbReference>
<reference evidence="2 3" key="1">
    <citation type="submission" date="2019-07" db="EMBL/GenBank/DDBJ databases">
        <title>Full genome sequence of Sphingomonas sp. 4R-6-7(HKS19).</title>
        <authorList>
            <person name="Im W.-T."/>
        </authorList>
    </citation>
    <scope>NUCLEOTIDE SEQUENCE [LARGE SCALE GENOMIC DNA]</scope>
    <source>
        <strain evidence="2 3">HKS19</strain>
    </source>
</reference>
<dbReference type="KEGG" id="spai:FPZ24_03770"/>
<protein>
    <submittedName>
        <fullName evidence="2">Uncharacterized protein</fullName>
    </submittedName>
</protein>
<gene>
    <name evidence="2" type="ORF">FPZ24_03770</name>
</gene>
<dbReference type="RefSeq" id="WP_146569788.1">
    <property type="nucleotide sequence ID" value="NZ_CP042306.1"/>
</dbReference>
<organism evidence="2 3">
    <name type="scientific">Sphingomonas panacisoli</name>
    <dbReference type="NCBI Taxonomy" id="1813879"/>
    <lineage>
        <taxon>Bacteria</taxon>
        <taxon>Pseudomonadati</taxon>
        <taxon>Pseudomonadota</taxon>
        <taxon>Alphaproteobacteria</taxon>
        <taxon>Sphingomonadales</taxon>
        <taxon>Sphingomonadaceae</taxon>
        <taxon>Sphingomonas</taxon>
    </lineage>
</organism>
<evidence type="ECO:0000256" key="1">
    <source>
        <dbReference type="SAM" id="SignalP"/>
    </source>
</evidence>
<accession>A0A5B8LGC3</accession>
<dbReference type="AlphaFoldDB" id="A0A5B8LGC3"/>
<evidence type="ECO:0000313" key="2">
    <source>
        <dbReference type="EMBL" id="QDZ06704.1"/>
    </source>
</evidence>
<keyword evidence="1" id="KW-0732">Signal</keyword>
<sequence length="67" mass="6745">MRKVLTVGIIAIAMNVSAPAAYARGMTIDPNGGAGATTGTSFSDYLASRYGCGDAGSFIDPIGGCRQ</sequence>
<name>A0A5B8LGC3_9SPHN</name>
<evidence type="ECO:0000313" key="3">
    <source>
        <dbReference type="Proteomes" id="UP000315673"/>
    </source>
</evidence>
<proteinExistence type="predicted"/>
<keyword evidence="3" id="KW-1185">Reference proteome</keyword>